<dbReference type="AlphaFoldDB" id="A0A975C036"/>
<name>A0A975C036_9CAUL</name>
<organism evidence="2 3">
    <name type="scientific">Brevundimonas goettingensis</name>
    <dbReference type="NCBI Taxonomy" id="2774190"/>
    <lineage>
        <taxon>Bacteria</taxon>
        <taxon>Pseudomonadati</taxon>
        <taxon>Pseudomonadota</taxon>
        <taxon>Alphaproteobacteria</taxon>
        <taxon>Caulobacterales</taxon>
        <taxon>Caulobacteraceae</taxon>
        <taxon>Brevundimonas</taxon>
    </lineage>
</organism>
<feature type="region of interest" description="Disordered" evidence="1">
    <location>
        <begin position="186"/>
        <end position="212"/>
    </location>
</feature>
<dbReference type="RefSeq" id="WP_207868821.1">
    <property type="nucleotide sequence ID" value="NZ_CP062222.1"/>
</dbReference>
<evidence type="ECO:0000313" key="2">
    <source>
        <dbReference type="EMBL" id="QTC90404.1"/>
    </source>
</evidence>
<evidence type="ECO:0000313" key="3">
    <source>
        <dbReference type="Proteomes" id="UP000663918"/>
    </source>
</evidence>
<evidence type="ECO:0000256" key="1">
    <source>
        <dbReference type="SAM" id="MobiDB-lite"/>
    </source>
</evidence>
<accession>A0A975C036</accession>
<dbReference type="Proteomes" id="UP000663918">
    <property type="component" value="Chromosome"/>
</dbReference>
<reference evidence="2" key="1">
    <citation type="submission" date="2020-09" db="EMBL/GenBank/DDBJ databases">
        <title>Brevundimonas sp. LVF2 isolated from a puddle in Goettingen, Germany.</title>
        <authorList>
            <person name="Friedrich I."/>
            <person name="Klassen A."/>
            <person name="Hannes N."/>
            <person name="Schneider D."/>
            <person name="Hertel R."/>
            <person name="Daniel R."/>
        </authorList>
    </citation>
    <scope>NUCLEOTIDE SEQUENCE</scope>
    <source>
        <strain evidence="2">LVF2</strain>
    </source>
</reference>
<gene>
    <name evidence="2" type="ORF">IFJ75_14115</name>
</gene>
<dbReference type="EMBL" id="CP062222">
    <property type="protein sequence ID" value="QTC90404.1"/>
    <property type="molecule type" value="Genomic_DNA"/>
</dbReference>
<keyword evidence="3" id="KW-1185">Reference proteome</keyword>
<proteinExistence type="predicted"/>
<protein>
    <submittedName>
        <fullName evidence="2">Uncharacterized protein</fullName>
    </submittedName>
</protein>
<sequence length="212" mass="23398">MVQTARKLAAAQAGIRIMAENEDGAQNGDEDVVTIETGAGDARRHGRRVASEAVWAEARADYLEGMSAAQVCARHGVGRTALRTRAAREGWRRRDQPWTPPTRLDPWDEGRALEDRVGGDLDRVDYGELAWIAHRRMLRAVMRGDAVEALRWRRVGLVMEAVEAEGERMIEEDEALRFHRGDAIGTEAESADSSDPVLESASTAFSGVSERC</sequence>
<dbReference type="KEGG" id="bgoe:IFJ75_14115"/>